<dbReference type="GO" id="GO:0005549">
    <property type="term" value="F:odorant binding"/>
    <property type="evidence" value="ECO:0007669"/>
    <property type="project" value="InterPro"/>
</dbReference>
<feature type="chain" id="PRO_5028058715" evidence="5">
    <location>
        <begin position="21"/>
        <end position="141"/>
    </location>
</feature>
<protein>
    <submittedName>
        <fullName evidence="8">B2 protein-like</fullName>
    </submittedName>
</protein>
<dbReference type="Pfam" id="PF01395">
    <property type="entry name" value="PBP_GOBP"/>
    <property type="match status" value="1"/>
</dbReference>
<dbReference type="CDD" id="cd23992">
    <property type="entry name" value="PBP_GOBP"/>
    <property type="match status" value="1"/>
</dbReference>
<dbReference type="Proteomes" id="UP001652700">
    <property type="component" value="Unplaced"/>
</dbReference>
<dbReference type="PANTHER" id="PTHR11857:SF43">
    <property type="entry name" value="GEO07291P1-RELATED"/>
    <property type="match status" value="1"/>
</dbReference>
<evidence type="ECO:0000256" key="1">
    <source>
        <dbReference type="ARBA" id="ARBA00004613"/>
    </source>
</evidence>
<dbReference type="InterPro" id="IPR006170">
    <property type="entry name" value="PBP/GOBP"/>
</dbReference>
<dbReference type="RefSeq" id="XP_028135213.1">
    <property type="nucleotide sequence ID" value="XM_028279412.1"/>
</dbReference>
<dbReference type="SMART" id="SM00708">
    <property type="entry name" value="PhBP"/>
    <property type="match status" value="1"/>
</dbReference>
<dbReference type="KEGG" id="dvv:114330098"/>
<sequence length="141" mass="15830">MFYSIFLLIFCIFEVSSVHATVLSPEVQATILSIGKKCVEETGVDVSKLIEIREGNFVEDPKVKEHLLCMSKTSGAQKENGDFDEGKIRKTLIDISKDPAKTDEVIKKCMIKKPLPEDSIFESCKCLYGEIPKEEILALKE</sequence>
<evidence type="ECO:0000313" key="6">
    <source>
        <dbReference type="EnsemblMetazoa" id="XP_028135213.1"/>
    </source>
</evidence>
<dbReference type="GO" id="GO:0007608">
    <property type="term" value="P:sensory perception of smell"/>
    <property type="evidence" value="ECO:0007669"/>
    <property type="project" value="TreeGrafter"/>
</dbReference>
<feature type="signal peptide" evidence="5">
    <location>
        <begin position="1"/>
        <end position="20"/>
    </location>
</feature>
<organism evidence="8">
    <name type="scientific">Diabrotica virgifera virgifera</name>
    <name type="common">western corn rootworm</name>
    <dbReference type="NCBI Taxonomy" id="50390"/>
    <lineage>
        <taxon>Eukaryota</taxon>
        <taxon>Metazoa</taxon>
        <taxon>Ecdysozoa</taxon>
        <taxon>Arthropoda</taxon>
        <taxon>Hexapoda</taxon>
        <taxon>Insecta</taxon>
        <taxon>Pterygota</taxon>
        <taxon>Neoptera</taxon>
        <taxon>Endopterygota</taxon>
        <taxon>Coleoptera</taxon>
        <taxon>Polyphaga</taxon>
        <taxon>Cucujiformia</taxon>
        <taxon>Chrysomeloidea</taxon>
        <taxon>Chrysomelidae</taxon>
        <taxon>Galerucinae</taxon>
        <taxon>Diabroticina</taxon>
        <taxon>Diabroticites</taxon>
        <taxon>Diabrotica</taxon>
    </lineage>
</organism>
<dbReference type="EnsemblMetazoa" id="XM_028279412.2">
    <property type="protein sequence ID" value="XP_028135213.1"/>
    <property type="gene ID" value="LOC114330098"/>
</dbReference>
<evidence type="ECO:0000313" key="7">
    <source>
        <dbReference type="Proteomes" id="UP001652700"/>
    </source>
</evidence>
<dbReference type="InParanoid" id="A0A6P7FQD3"/>
<comment type="subcellular location">
    <subcellularLocation>
        <location evidence="1">Secreted</location>
    </subcellularLocation>
</comment>
<dbReference type="SUPFAM" id="SSF47565">
    <property type="entry name" value="Insect pheromone/odorant-binding proteins"/>
    <property type="match status" value="1"/>
</dbReference>
<proteinExistence type="inferred from homology"/>
<dbReference type="PANTHER" id="PTHR11857">
    <property type="entry name" value="ODORANT BINDING PROTEIN-RELATED"/>
    <property type="match status" value="1"/>
</dbReference>
<comment type="similarity">
    <text evidence="2">Belongs to the PBP/GOBP family.</text>
</comment>
<reference evidence="8" key="1">
    <citation type="submission" date="2025-04" db="UniProtKB">
        <authorList>
            <consortium name="RefSeq"/>
        </authorList>
    </citation>
    <scope>IDENTIFICATION</scope>
    <source>
        <tissue evidence="8">Whole insect</tissue>
    </source>
</reference>
<gene>
    <name evidence="8" type="primary">LOC114330098</name>
</gene>
<accession>A0A6P7FQD3</accession>
<keyword evidence="4 5" id="KW-0732">Signal</keyword>
<dbReference type="AlphaFoldDB" id="A0A6P7FQD3"/>
<dbReference type="Gene3D" id="1.10.238.20">
    <property type="entry name" value="Pheromone/general odorant binding protein domain"/>
    <property type="match status" value="1"/>
</dbReference>
<name>A0A6P7FQD3_DIAVI</name>
<reference evidence="6" key="2">
    <citation type="submission" date="2025-05" db="UniProtKB">
        <authorList>
            <consortium name="EnsemblMetazoa"/>
        </authorList>
    </citation>
    <scope>IDENTIFICATION</scope>
</reference>
<dbReference type="InterPro" id="IPR036728">
    <property type="entry name" value="PBP_GOBP_sf"/>
</dbReference>
<evidence type="ECO:0000313" key="8">
    <source>
        <dbReference type="RefSeq" id="XP_028135213.1"/>
    </source>
</evidence>
<dbReference type="GO" id="GO:0005615">
    <property type="term" value="C:extracellular space"/>
    <property type="evidence" value="ECO:0007669"/>
    <property type="project" value="TreeGrafter"/>
</dbReference>
<evidence type="ECO:0000256" key="4">
    <source>
        <dbReference type="ARBA" id="ARBA00022729"/>
    </source>
</evidence>
<dbReference type="FunCoup" id="A0A6P7FQD3">
    <property type="interactions" value="85"/>
</dbReference>
<dbReference type="GeneID" id="114330098"/>
<evidence type="ECO:0000256" key="5">
    <source>
        <dbReference type="SAM" id="SignalP"/>
    </source>
</evidence>
<evidence type="ECO:0000256" key="3">
    <source>
        <dbReference type="ARBA" id="ARBA00022525"/>
    </source>
</evidence>
<keyword evidence="7" id="KW-1185">Reference proteome</keyword>
<evidence type="ECO:0000256" key="2">
    <source>
        <dbReference type="ARBA" id="ARBA00008098"/>
    </source>
</evidence>
<keyword evidence="3" id="KW-0964">Secreted</keyword>